<dbReference type="Proteomes" id="UP001175226">
    <property type="component" value="Unassembled WGS sequence"/>
</dbReference>
<accession>A0AA39IC72</accession>
<organism evidence="3 4">
    <name type="scientific">Armillaria borealis</name>
    <dbReference type="NCBI Taxonomy" id="47425"/>
    <lineage>
        <taxon>Eukaryota</taxon>
        <taxon>Fungi</taxon>
        <taxon>Dikarya</taxon>
        <taxon>Basidiomycota</taxon>
        <taxon>Agaricomycotina</taxon>
        <taxon>Agaricomycetes</taxon>
        <taxon>Agaricomycetidae</taxon>
        <taxon>Agaricales</taxon>
        <taxon>Marasmiineae</taxon>
        <taxon>Physalacriaceae</taxon>
        <taxon>Armillaria</taxon>
    </lineage>
</organism>
<evidence type="ECO:0000313" key="4">
    <source>
        <dbReference type="Proteomes" id="UP001175226"/>
    </source>
</evidence>
<feature type="region of interest" description="Disordered" evidence="1">
    <location>
        <begin position="787"/>
        <end position="819"/>
    </location>
</feature>
<evidence type="ECO:0000313" key="3">
    <source>
        <dbReference type="EMBL" id="KAK0421717.1"/>
    </source>
</evidence>
<feature type="region of interest" description="Disordered" evidence="1">
    <location>
        <begin position="207"/>
        <end position="227"/>
    </location>
</feature>
<dbReference type="Pfam" id="PF18759">
    <property type="entry name" value="Plavaka"/>
    <property type="match status" value="1"/>
</dbReference>
<evidence type="ECO:0000256" key="1">
    <source>
        <dbReference type="SAM" id="MobiDB-lite"/>
    </source>
</evidence>
<comment type="caution">
    <text evidence="3">The sequence shown here is derived from an EMBL/GenBank/DDBJ whole genome shotgun (WGS) entry which is preliminary data.</text>
</comment>
<feature type="signal peptide" evidence="2">
    <location>
        <begin position="1"/>
        <end position="25"/>
    </location>
</feature>
<dbReference type="InterPro" id="IPR041078">
    <property type="entry name" value="Plavaka"/>
</dbReference>
<dbReference type="EMBL" id="JAUEPT010000337">
    <property type="protein sequence ID" value="KAK0421717.1"/>
    <property type="molecule type" value="Genomic_DNA"/>
</dbReference>
<evidence type="ECO:0008006" key="5">
    <source>
        <dbReference type="Google" id="ProtNLM"/>
    </source>
</evidence>
<keyword evidence="4" id="KW-1185">Reference proteome</keyword>
<reference evidence="3" key="1">
    <citation type="submission" date="2023-06" db="EMBL/GenBank/DDBJ databases">
        <authorList>
            <consortium name="Lawrence Berkeley National Laboratory"/>
            <person name="Ahrendt S."/>
            <person name="Sahu N."/>
            <person name="Indic B."/>
            <person name="Wong-Bajracharya J."/>
            <person name="Merenyi Z."/>
            <person name="Ke H.-M."/>
            <person name="Monk M."/>
            <person name="Kocsube S."/>
            <person name="Drula E."/>
            <person name="Lipzen A."/>
            <person name="Balint B."/>
            <person name="Henrissat B."/>
            <person name="Andreopoulos B."/>
            <person name="Martin F.M."/>
            <person name="Harder C.B."/>
            <person name="Rigling D."/>
            <person name="Ford K.L."/>
            <person name="Foster G.D."/>
            <person name="Pangilinan J."/>
            <person name="Papanicolaou A."/>
            <person name="Barry K."/>
            <person name="LaButti K."/>
            <person name="Viragh M."/>
            <person name="Koriabine M."/>
            <person name="Yan M."/>
            <person name="Riley R."/>
            <person name="Champramary S."/>
            <person name="Plett K.L."/>
            <person name="Tsai I.J."/>
            <person name="Slot J."/>
            <person name="Sipos G."/>
            <person name="Plett J."/>
            <person name="Nagy L.G."/>
            <person name="Grigoriev I.V."/>
        </authorList>
    </citation>
    <scope>NUCLEOTIDE SEQUENCE</scope>
    <source>
        <strain evidence="3">FPL87.14</strain>
    </source>
</reference>
<sequence length="1141" mass="130428">MLVSHTMHPVSLLILILLMSELLLPFSCLPASAGCGRKFSTPKGLSLHKNHCEAVIRLRSQVKVDKPRKHKKRRRLEDTVSLAGREEEPLVNSEMAQAGTSIQAIDYQDVDMPESLPLPPTGALPVPARPQRIHRLPRRFVDKLPEAEPAVVAATSDEPRPIIPRVRLIVHDAFKTVTNSFHILRFFPNRPSYDPEAFVLPQDLANFPESTEHDSPTSEGASAALPPPPYPYSSMSVYRLMQWVNSGSNLKSESEVNRLVNDVIRAEDFQADDFNSKFKFDVGREHQKFDDAINSSSLLKDGWREATVDIKIPAGEDQATDTHVFSVPGFRYRPLVEVIKAAFTDAQARLFHFSPFRRIFVSPLTGHETRIYDELYTSDAWLNAQQDLQRAANEPGCKLEKVIAALMFWSDATHLASFGTAKAWPLYTFFGNLSKYIRAKPNSGACHQTAFFPSLPDSINDFLRTLNISSNQQKALLTHCRRELMHEAWKLLLDAEFVHTYIHGIVLKCADGVYRRVYPRIFTYSADYPEKVLLANIRDNGICLCPRCLVPKKKADQMGLIYDLKLRVRLARTYLFDEITRARDFIFNKGYMVGSAAVERLCKPQSIVPTMNAFVERLGSMFNPFQMLVVDQMHEFELGVFKAVLIHIIRVLYAAGKTKKEQLVETFDERFRQVPTFGVDTIRKFSNNVSEMKKLGARDFEDILQNLIPVVDGLLDEPYNSFLLTLLFRLAEWHALAKLRMHTDLTLERLKNCSTIVGKELRRFRDWSRDFDTVELPKEVNIRVRRAAKKSETEASRHNETESQPVPASSPHPGPQKRQLNINTYKFHAIGDYAPTIPVFGTTDSYSTQTGELAHRTVKGAYARTNKSHAMKQIANHEQRRRHFRRQLGMHGTESVYPIKGSKKDSRKSGCAELHHIISESRRYRHDIISFVHQNSQDPAKTGFIFKLKNHLLTRLLGHDFDGDDETYSDAQRASVHIVSNRIYAHKTMRINYTSYDMRRDQDSINPRTHNDVMMVSPETGDHAHPFWYARVLGIFHAQVCHTGPEARSHSVQNMEFLWVRWYGTEPGYRWGYKRARLPKIGFVPVDDEGAFGFLDPSLVLRACHLTPVFSSGRTRTLLDFSPSAARHPGEDEDWVNYYLR</sequence>
<keyword evidence="2" id="KW-0732">Signal</keyword>
<name>A0AA39IC72_9AGAR</name>
<evidence type="ECO:0000256" key="2">
    <source>
        <dbReference type="SAM" id="SignalP"/>
    </source>
</evidence>
<proteinExistence type="predicted"/>
<dbReference type="AlphaFoldDB" id="A0AA39IC72"/>
<protein>
    <recommendedName>
        <fullName evidence="5">C2H2-type domain-containing protein</fullName>
    </recommendedName>
</protein>
<feature type="chain" id="PRO_5041352112" description="C2H2-type domain-containing protein" evidence="2">
    <location>
        <begin position="26"/>
        <end position="1141"/>
    </location>
</feature>
<gene>
    <name evidence="3" type="ORF">EV421DRAFT_787427</name>
</gene>
<feature type="compositionally biased region" description="Basic and acidic residues" evidence="1">
    <location>
        <begin position="789"/>
        <end position="801"/>
    </location>
</feature>